<reference evidence="7" key="1">
    <citation type="submission" date="2016-07" db="EMBL/GenBank/DDBJ databases">
        <authorList>
            <person name="Bretaudeau A."/>
        </authorList>
    </citation>
    <scope>NUCLEOTIDE SEQUENCE</scope>
    <source>
        <strain evidence="7">Rice</strain>
        <tissue evidence="7">Whole body</tissue>
    </source>
</reference>
<keyword evidence="2" id="KW-0805">Transcription regulation</keyword>
<dbReference type="PANTHER" id="PTHR21539:SF0">
    <property type="entry name" value="SAGA-ASSOCIATED FACTOR 29"/>
    <property type="match status" value="1"/>
</dbReference>
<dbReference type="InterPro" id="IPR037802">
    <property type="entry name" value="SGF29"/>
</dbReference>
<dbReference type="CTD" id="112869"/>
<dbReference type="GO" id="GO:0005634">
    <property type="term" value="C:nucleus"/>
    <property type="evidence" value="ECO:0007669"/>
    <property type="project" value="UniProtKB-SubCell"/>
</dbReference>
<evidence type="ECO:0000313" key="8">
    <source>
        <dbReference type="Proteomes" id="UP000829999"/>
    </source>
</evidence>
<keyword evidence="8" id="KW-1185">Reference proteome</keyword>
<dbReference type="Pfam" id="PF07039">
    <property type="entry name" value="SGF29_Tudor"/>
    <property type="match status" value="1"/>
</dbReference>
<name>A0A2H1WRL7_SPOFR</name>
<dbReference type="FunFam" id="2.30.30.140:FF:000026">
    <property type="entry name" value="SAGA-associated factor 29 homolog"/>
    <property type="match status" value="1"/>
</dbReference>
<evidence type="ECO:0000256" key="1">
    <source>
        <dbReference type="ARBA" id="ARBA00004123"/>
    </source>
</evidence>
<dbReference type="PROSITE" id="PS51518">
    <property type="entry name" value="SGF29_C"/>
    <property type="match status" value="1"/>
</dbReference>
<dbReference type="CDD" id="cd20393">
    <property type="entry name" value="Tudor_SGF29_rpt1"/>
    <property type="match status" value="1"/>
</dbReference>
<accession>A0A2H1WRL7</accession>
<dbReference type="InterPro" id="IPR047288">
    <property type="entry name" value="Tudor_SGF29_rpt1"/>
</dbReference>
<proteinExistence type="predicted"/>
<dbReference type="InterPro" id="IPR047287">
    <property type="entry name" value="Tudor_SGF29_rpt2"/>
</dbReference>
<evidence type="ECO:0000256" key="4">
    <source>
        <dbReference type="ARBA" id="ARBA00023163"/>
    </source>
</evidence>
<dbReference type="RefSeq" id="XP_035434751.1">
    <property type="nucleotide sequence ID" value="XM_035578858.2"/>
</dbReference>
<dbReference type="Proteomes" id="UP000829999">
    <property type="component" value="Chromosome 7"/>
</dbReference>
<organism evidence="7">
    <name type="scientific">Spodoptera frugiperda</name>
    <name type="common">Fall armyworm</name>
    <dbReference type="NCBI Taxonomy" id="7108"/>
    <lineage>
        <taxon>Eukaryota</taxon>
        <taxon>Metazoa</taxon>
        <taxon>Ecdysozoa</taxon>
        <taxon>Arthropoda</taxon>
        <taxon>Hexapoda</taxon>
        <taxon>Insecta</taxon>
        <taxon>Pterygota</taxon>
        <taxon>Neoptera</taxon>
        <taxon>Endopterygota</taxon>
        <taxon>Lepidoptera</taxon>
        <taxon>Glossata</taxon>
        <taxon>Ditrysia</taxon>
        <taxon>Noctuoidea</taxon>
        <taxon>Noctuidae</taxon>
        <taxon>Amphipyrinae</taxon>
        <taxon>Spodoptera</taxon>
    </lineage>
</organism>
<evidence type="ECO:0000259" key="6">
    <source>
        <dbReference type="PROSITE" id="PS51518"/>
    </source>
</evidence>
<evidence type="ECO:0000256" key="3">
    <source>
        <dbReference type="ARBA" id="ARBA00023054"/>
    </source>
</evidence>
<dbReference type="GO" id="GO:0000124">
    <property type="term" value="C:SAGA complex"/>
    <property type="evidence" value="ECO:0007669"/>
    <property type="project" value="InterPro"/>
</dbReference>
<comment type="subcellular location">
    <subcellularLocation>
        <location evidence="1">Nucleus</location>
    </subcellularLocation>
</comment>
<dbReference type="PANTHER" id="PTHR21539">
    <property type="entry name" value="SAGA-ASSOCIATED FACTOR 29"/>
    <property type="match status" value="1"/>
</dbReference>
<dbReference type="GO" id="GO:0140672">
    <property type="term" value="C:ATAC complex"/>
    <property type="evidence" value="ECO:0007669"/>
    <property type="project" value="UniProtKB-ARBA"/>
</dbReference>
<dbReference type="OrthoDB" id="10265994at2759"/>
<dbReference type="Gene3D" id="2.30.30.140">
    <property type="match status" value="2"/>
</dbReference>
<dbReference type="FunFam" id="2.30.30.140:FF:000029">
    <property type="entry name" value="SAGA-associated factor 29 homolog"/>
    <property type="match status" value="1"/>
</dbReference>
<feature type="domain" description="SGF29 C-terminal" evidence="6">
    <location>
        <begin position="152"/>
        <end position="293"/>
    </location>
</feature>
<dbReference type="GeneID" id="118265746"/>
<gene>
    <name evidence="9" type="primary">LOC118265746</name>
    <name evidence="7" type="ORF">SFRICE_016931</name>
</gene>
<evidence type="ECO:0000313" key="7">
    <source>
        <dbReference type="EMBL" id="SOQ55703.1"/>
    </source>
</evidence>
<sequence>MPLTADVAAQQVQERLRSLHRLIYDIEAERARNEQCIDSILRAEKAVESPPSNEDSSSSSQQQMQLKNLYKAGLSAAEQEENLLRKALSRIYEIRSIKNERRIQARYAGNKETIGCGALMKMLLSAAQTLPLHVGRVGERAPPLCGAVPPDPGHVAKPGDAVAALVRVSEKEENWILAEVVSWLPAQGKYEVDDIDEEQKNRHILSKRRVVPLPLMRADPRVDEHALFPKGAVVMALYPQTTCFYRAVVNRLPANAADPYEVLFEDSSYADGYSPPERVAQRYVIAIKEGKGRAT</sequence>
<dbReference type="InterPro" id="IPR010750">
    <property type="entry name" value="SGF29_tudor-like_dom"/>
</dbReference>
<evidence type="ECO:0000256" key="5">
    <source>
        <dbReference type="ARBA" id="ARBA00023242"/>
    </source>
</evidence>
<keyword evidence="5" id="KW-0539">Nucleus</keyword>
<dbReference type="CDD" id="cd20394">
    <property type="entry name" value="Tudor_SGF29_rpt2"/>
    <property type="match status" value="1"/>
</dbReference>
<protein>
    <submittedName>
        <fullName evidence="9">SAGA-associated factor 29</fullName>
    </submittedName>
    <submittedName>
        <fullName evidence="7">SFRICE_016931</fullName>
    </submittedName>
</protein>
<dbReference type="AlphaFoldDB" id="A0A2H1WRL7"/>
<keyword evidence="3" id="KW-0175">Coiled coil</keyword>
<reference evidence="9" key="2">
    <citation type="submission" date="2025-04" db="UniProtKB">
        <authorList>
            <consortium name="RefSeq"/>
        </authorList>
    </citation>
    <scope>IDENTIFICATION</scope>
    <source>
        <tissue evidence="9">Whole larval tissue</tissue>
    </source>
</reference>
<dbReference type="EMBL" id="ODYU01010530">
    <property type="protein sequence ID" value="SOQ55703.1"/>
    <property type="molecule type" value="Genomic_DNA"/>
</dbReference>
<evidence type="ECO:0000256" key="2">
    <source>
        <dbReference type="ARBA" id="ARBA00023015"/>
    </source>
</evidence>
<evidence type="ECO:0000313" key="9">
    <source>
        <dbReference type="RefSeq" id="XP_035434751.1"/>
    </source>
</evidence>
<keyword evidence="4" id="KW-0804">Transcription</keyword>